<reference evidence="2 5" key="2">
    <citation type="submission" date="2018-06" db="EMBL/GenBank/DDBJ databases">
        <authorList>
            <consortium name="Pathogen Informatics"/>
            <person name="Doyle S."/>
        </authorList>
    </citation>
    <scope>NUCLEOTIDE SEQUENCE [LARGE SCALE GENOMIC DNA]</scope>
    <source>
        <strain evidence="2 5">NCTC8684</strain>
    </source>
</reference>
<name>A0A1R0MBX2_CHRVL</name>
<reference evidence="1 4" key="1">
    <citation type="submission" date="2017-05" db="EMBL/GenBank/DDBJ databases">
        <title>Chromobacterium violaceum GHPS1 isolated from Hydrocarbon polluted soil in French Guiana display an awesome secondary metabolite arsenal and a battery of drug and heavy-metal-resistance and detoxification of xenobiotics proteins.</title>
        <authorList>
            <person name="Belbahri L."/>
        </authorList>
    </citation>
    <scope>NUCLEOTIDE SEQUENCE [LARGE SCALE GENOMIC DNA]</scope>
    <source>
        <strain evidence="1 4">GHPS1</strain>
    </source>
</reference>
<evidence type="ECO:0000313" key="2">
    <source>
        <dbReference type="EMBL" id="SUX34279.1"/>
    </source>
</evidence>
<evidence type="ECO:0000313" key="3">
    <source>
        <dbReference type="EMBL" id="VEB45477.1"/>
    </source>
</evidence>
<evidence type="ECO:0000313" key="1">
    <source>
        <dbReference type="EMBL" id="OVE50274.1"/>
    </source>
</evidence>
<sequence length="151" mass="16345">MAFSSVPYFITYSQNTTLGIAANDSISGSQLSLKPIQGNFLALFNIDFENGLFGLATSGNNLVIDISDLSSGKPLVLKPYNPGAVSQRWDLYSRPGFIANRQNTNLVIDNQSRGGVGSLIWLYEFNASPAQQWALKPLTSAQKAELVAETV</sequence>
<accession>A0A202BFF5</accession>
<dbReference type="Proteomes" id="UP000254029">
    <property type="component" value="Unassembled WGS sequence"/>
</dbReference>
<dbReference type="PROSITE" id="PS50231">
    <property type="entry name" value="RICIN_B_LECTIN"/>
    <property type="match status" value="1"/>
</dbReference>
<organism evidence="1 4">
    <name type="scientific">Chromobacterium violaceum</name>
    <dbReference type="NCBI Taxonomy" id="536"/>
    <lineage>
        <taxon>Bacteria</taxon>
        <taxon>Pseudomonadati</taxon>
        <taxon>Pseudomonadota</taxon>
        <taxon>Betaproteobacteria</taxon>
        <taxon>Neisseriales</taxon>
        <taxon>Chromobacteriaceae</taxon>
        <taxon>Chromobacterium</taxon>
    </lineage>
</organism>
<dbReference type="GO" id="GO:0030246">
    <property type="term" value="F:carbohydrate binding"/>
    <property type="evidence" value="ECO:0007669"/>
    <property type="project" value="UniProtKB-KW"/>
</dbReference>
<dbReference type="Proteomes" id="UP000196342">
    <property type="component" value="Unassembled WGS sequence"/>
</dbReference>
<protein>
    <submittedName>
        <fullName evidence="2">Ricin-type beta-trefoil lectin domain</fullName>
    </submittedName>
</protein>
<evidence type="ECO:0000313" key="6">
    <source>
        <dbReference type="Proteomes" id="UP000275777"/>
    </source>
</evidence>
<dbReference type="Proteomes" id="UP000275777">
    <property type="component" value="Chromosome"/>
</dbReference>
<proteinExistence type="predicted"/>
<dbReference type="EMBL" id="NHOO01000002">
    <property type="protein sequence ID" value="OVE50274.1"/>
    <property type="molecule type" value="Genomic_DNA"/>
</dbReference>
<dbReference type="InterPro" id="IPR035992">
    <property type="entry name" value="Ricin_B-like_lectins"/>
</dbReference>
<dbReference type="EMBL" id="UIGR01000001">
    <property type="protein sequence ID" value="SUX34279.1"/>
    <property type="molecule type" value="Genomic_DNA"/>
</dbReference>
<dbReference type="Gene3D" id="2.80.10.50">
    <property type="match status" value="1"/>
</dbReference>
<dbReference type="SUPFAM" id="SSF50370">
    <property type="entry name" value="Ricin B-like lectins"/>
    <property type="match status" value="1"/>
</dbReference>
<dbReference type="AlphaFoldDB" id="A0A1R0MBX2"/>
<keyword evidence="3" id="KW-0430">Lectin</keyword>
<evidence type="ECO:0000313" key="4">
    <source>
        <dbReference type="Proteomes" id="UP000196342"/>
    </source>
</evidence>
<dbReference type="EMBL" id="LR134182">
    <property type="protein sequence ID" value="VEB45477.1"/>
    <property type="molecule type" value="Genomic_DNA"/>
</dbReference>
<gene>
    <name evidence="1" type="ORF">CBW21_03225</name>
    <name evidence="2" type="ORF">NCTC8684_03371</name>
    <name evidence="3" type="ORF">NCTC9695_05997</name>
</gene>
<dbReference type="GeneID" id="66366392"/>
<dbReference type="RefSeq" id="WP_011137684.1">
    <property type="nucleotide sequence ID" value="NZ_CP024028.1"/>
</dbReference>
<evidence type="ECO:0000313" key="5">
    <source>
        <dbReference type="Proteomes" id="UP000254029"/>
    </source>
</evidence>
<accession>A0A1R0MBX2</accession>
<keyword evidence="4" id="KW-1185">Reference proteome</keyword>
<reference evidence="3 6" key="3">
    <citation type="submission" date="2018-12" db="EMBL/GenBank/DDBJ databases">
        <authorList>
            <consortium name="Pathogen Informatics"/>
        </authorList>
    </citation>
    <scope>NUCLEOTIDE SEQUENCE [LARGE SCALE GENOMIC DNA]</scope>
    <source>
        <strain evidence="3 6">NCTC9695</strain>
    </source>
</reference>